<evidence type="ECO:0000256" key="6">
    <source>
        <dbReference type="SAM" id="Phobius"/>
    </source>
</evidence>
<keyword evidence="9" id="KW-1185">Reference proteome</keyword>
<dbReference type="RefSeq" id="WP_133883658.1">
    <property type="nucleotide sequence ID" value="NZ_MWIN01000003.1"/>
</dbReference>
<evidence type="ECO:0000256" key="1">
    <source>
        <dbReference type="ARBA" id="ARBA00004651"/>
    </source>
</evidence>
<feature type="transmembrane region" description="Helical" evidence="6">
    <location>
        <begin position="913"/>
        <end position="937"/>
    </location>
</feature>
<comment type="caution">
    <text evidence="8">The sequence shown here is derived from an EMBL/GenBank/DDBJ whole genome shotgun (WGS) entry which is preliminary data.</text>
</comment>
<dbReference type="SUPFAM" id="SSF82866">
    <property type="entry name" value="Multidrug efflux transporter AcrB transmembrane domain"/>
    <property type="match status" value="2"/>
</dbReference>
<dbReference type="PANTHER" id="PTHR33406:SF10">
    <property type="entry name" value="SSD DOMAIN-CONTAINING PROTEIN"/>
    <property type="match status" value="1"/>
</dbReference>
<feature type="transmembrane region" description="Helical" evidence="6">
    <location>
        <begin position="506"/>
        <end position="523"/>
    </location>
</feature>
<feature type="transmembrane region" description="Helical" evidence="6">
    <location>
        <begin position="344"/>
        <end position="365"/>
    </location>
</feature>
<dbReference type="GO" id="GO:0005886">
    <property type="term" value="C:plasma membrane"/>
    <property type="evidence" value="ECO:0007669"/>
    <property type="project" value="UniProtKB-SubCell"/>
</dbReference>
<name>A0A4R7NUS2_9GAMM</name>
<accession>A0A4R7NUS2</accession>
<keyword evidence="5 6" id="KW-0472">Membrane</keyword>
<dbReference type="InterPro" id="IPR000731">
    <property type="entry name" value="SSD"/>
</dbReference>
<evidence type="ECO:0000256" key="3">
    <source>
        <dbReference type="ARBA" id="ARBA00022692"/>
    </source>
</evidence>
<feature type="transmembrane region" description="Helical" evidence="6">
    <location>
        <begin position="30"/>
        <end position="49"/>
    </location>
</feature>
<keyword evidence="3 6" id="KW-0812">Transmembrane</keyword>
<gene>
    <name evidence="8" type="ORF">DFR24_4505</name>
</gene>
<evidence type="ECO:0000313" key="9">
    <source>
        <dbReference type="Proteomes" id="UP000295341"/>
    </source>
</evidence>
<evidence type="ECO:0000256" key="4">
    <source>
        <dbReference type="ARBA" id="ARBA00022989"/>
    </source>
</evidence>
<dbReference type="PROSITE" id="PS50156">
    <property type="entry name" value="SSD"/>
    <property type="match status" value="1"/>
</dbReference>
<feature type="transmembrane region" description="Helical" evidence="6">
    <location>
        <begin position="837"/>
        <end position="860"/>
    </location>
</feature>
<evidence type="ECO:0000256" key="2">
    <source>
        <dbReference type="ARBA" id="ARBA00022475"/>
    </source>
</evidence>
<dbReference type="AlphaFoldDB" id="A0A4R7NUS2"/>
<dbReference type="Gene3D" id="1.20.1640.10">
    <property type="entry name" value="Multidrug efflux transporter AcrB transmembrane domain"/>
    <property type="match status" value="2"/>
</dbReference>
<reference evidence="8 9" key="1">
    <citation type="submission" date="2019-03" db="EMBL/GenBank/DDBJ databases">
        <title>Genomic Encyclopedia of Type Strains, Phase IV (KMG-IV): sequencing the most valuable type-strain genomes for metagenomic binning, comparative biology and taxonomic classification.</title>
        <authorList>
            <person name="Goeker M."/>
        </authorList>
    </citation>
    <scope>NUCLEOTIDE SEQUENCE [LARGE SCALE GENOMIC DNA]</scope>
    <source>
        <strain evidence="8 9">DSM 26377</strain>
    </source>
</reference>
<proteinExistence type="predicted"/>
<feature type="transmembrane region" description="Helical" evidence="6">
    <location>
        <begin position="417"/>
        <end position="443"/>
    </location>
</feature>
<evidence type="ECO:0000259" key="7">
    <source>
        <dbReference type="PROSITE" id="PS50156"/>
    </source>
</evidence>
<evidence type="ECO:0000256" key="5">
    <source>
        <dbReference type="ARBA" id="ARBA00023136"/>
    </source>
</evidence>
<organism evidence="8 9">
    <name type="scientific">Panacagrimonas perspica</name>
    <dbReference type="NCBI Taxonomy" id="381431"/>
    <lineage>
        <taxon>Bacteria</taxon>
        <taxon>Pseudomonadati</taxon>
        <taxon>Pseudomonadota</taxon>
        <taxon>Gammaproteobacteria</taxon>
        <taxon>Nevskiales</taxon>
        <taxon>Nevskiaceae</taxon>
        <taxon>Panacagrimonas</taxon>
    </lineage>
</organism>
<dbReference type="EMBL" id="SOBT01000012">
    <property type="protein sequence ID" value="TDU24240.1"/>
    <property type="molecule type" value="Genomic_DNA"/>
</dbReference>
<feature type="transmembrane region" description="Helical" evidence="6">
    <location>
        <begin position="450"/>
        <end position="471"/>
    </location>
</feature>
<feature type="transmembrane region" description="Helical" evidence="6">
    <location>
        <begin position="787"/>
        <end position="803"/>
    </location>
</feature>
<keyword evidence="2" id="KW-1003">Cell membrane</keyword>
<feature type="domain" description="SSD" evidence="7">
    <location>
        <begin position="310"/>
        <end position="471"/>
    </location>
</feature>
<feature type="transmembrane region" description="Helical" evidence="6">
    <location>
        <begin position="316"/>
        <end position="338"/>
    </location>
</feature>
<dbReference type="OrthoDB" id="5963930at2"/>
<dbReference type="PANTHER" id="PTHR33406">
    <property type="entry name" value="MEMBRANE PROTEIN MJ1562-RELATED"/>
    <property type="match status" value="1"/>
</dbReference>
<feature type="transmembrane region" description="Helical" evidence="6">
    <location>
        <begin position="809"/>
        <end position="830"/>
    </location>
</feature>
<dbReference type="Pfam" id="PF03176">
    <property type="entry name" value="MMPL"/>
    <property type="match status" value="1"/>
</dbReference>
<dbReference type="Proteomes" id="UP000295341">
    <property type="component" value="Unassembled WGS sequence"/>
</dbReference>
<feature type="transmembrane region" description="Helical" evidence="6">
    <location>
        <begin position="880"/>
        <end position="901"/>
    </location>
</feature>
<comment type="subcellular location">
    <subcellularLocation>
        <location evidence="1">Cell membrane</location>
        <topology evidence="1">Multi-pass membrane protein</topology>
    </subcellularLocation>
</comment>
<evidence type="ECO:0000313" key="8">
    <source>
        <dbReference type="EMBL" id="TDU24240.1"/>
    </source>
</evidence>
<feature type="transmembrane region" description="Helical" evidence="6">
    <location>
        <begin position="372"/>
        <end position="397"/>
    </location>
</feature>
<sequence>MSNEHGDGKESGAHKVLAAIEPIIYAKRKLTMSILLVITAVLFWQMCLIKPDAGFDKSVPLEHPYMQVLTQYMADFGGANTVLVAIMQKDGKGDIYNDKFLSNLKQATDEIFFLKGVDRSRVSSLFTPDVRYIEVVEGGFKGGNVIPAEYAPTPEMFALVKGNVSKGGHVGRYTTTDQTGALIFSELLEIDPVTGEKLDYGRVAEDLEDKLRGRFVNPKKLVYKLKKDKTVTLSSGKEVKIDAGTIIGEGFVHLGLKQYIKTFEYAYPLEEGKTEIVEIKGGDASFDEVANPQYNPDVNIHIIGFAKVVGDIIEEIFAVVGFFFLTLVFTGILLWLYVGDFKLGMLPLICSITAVIWEFGLLHMLGFGLDPFAILVPFLILAVSVSHGVQYVNAWVGEIAENKRNSFDASLFTWRRLAIYGTMAIMTDVAGFAMIGLIPIAIVREMAINACLGMAAIIVTNKIMMPIWLTWIEIKDINDFVAKQDRRDSIFDPLWRLLSNMVNPKPAITAILIMGVLFGWSFWQGKALQVGDSQAGVPELLPDSRYNQDTAEVVANFAIGLDIFKVVAETDPEACVKHEVMEQIDRFGWRMDNTHGVQSSLSLPAVAKTVNSAFSEANPRFKVLPRNQYTMVQAITPIPTSSGLLNPNCSAMALFVFMKDHKASTIAGVVQTTKDFNKENAAAFFETHTDVNAKYCEEKLEARRDVGNLKHDQQKIITKIKKKNPTLPELDIPKQQAVIDAVAKVTEAETKLASFDKMCPVNFALATANVGVMAATNEEVHRLEKPILLYVYIAIVICVYLSFFEWQSIVAIMMPLALISWMAYAVMAILSIGMKVATLPVVALAVGIGVDYGIYIYATYADALAGGFKPKDAYYKTLRMTGKAVVFTGVTLGFGVATWLWSGLQFQRDMGALLVFMFTGNMFGAILILPAIASFILKPRELAPGEVPVFKPRH</sequence>
<keyword evidence="4 6" id="KW-1133">Transmembrane helix</keyword>
<dbReference type="InterPro" id="IPR050545">
    <property type="entry name" value="Mycobact_MmpL"/>
</dbReference>
<protein>
    <recommendedName>
        <fullName evidence="7">SSD domain-containing protein</fullName>
    </recommendedName>
</protein>
<dbReference type="InterPro" id="IPR004869">
    <property type="entry name" value="MMPL_dom"/>
</dbReference>